<dbReference type="EC" id="3.6.1.-" evidence="3"/>
<dbReference type="SUPFAM" id="SSF52540">
    <property type="entry name" value="P-loop containing nucleoside triphosphate hydrolases"/>
    <property type="match status" value="1"/>
</dbReference>
<evidence type="ECO:0000259" key="5">
    <source>
        <dbReference type="PROSITE" id="PS51721"/>
    </source>
</evidence>
<reference evidence="6 7" key="1">
    <citation type="submission" date="2018-01" db="EMBL/GenBank/DDBJ databases">
        <title>Novel co-symbiosis in the lucinid bivalve Phacoides pectinatus.</title>
        <authorList>
            <person name="Lim S.J."/>
            <person name="Davis B.G."/>
            <person name="Gill D.E."/>
            <person name="Engel A.S."/>
            <person name="Anderson L.C."/>
            <person name="Campbell B.J."/>
        </authorList>
    </citation>
    <scope>NUCLEOTIDE SEQUENCE [LARGE SCALE GENOMIC DNA]</scope>
    <source>
        <strain evidence="6">N3_P5</strain>
    </source>
</reference>
<feature type="domain" description="EngC GTPase" evidence="4">
    <location>
        <begin position="117"/>
        <end position="266"/>
    </location>
</feature>
<evidence type="ECO:0000313" key="6">
    <source>
        <dbReference type="EMBL" id="PUE05010.1"/>
    </source>
</evidence>
<dbReference type="InterPro" id="IPR004881">
    <property type="entry name" value="Ribosome_biogen_GTPase_RsgA"/>
</dbReference>
<dbReference type="Gene3D" id="2.40.50.140">
    <property type="entry name" value="Nucleic acid-binding proteins"/>
    <property type="match status" value="1"/>
</dbReference>
<feature type="binding site" evidence="3">
    <location>
        <begin position="210"/>
        <end position="218"/>
    </location>
    <ligand>
        <name>GTP</name>
        <dbReference type="ChEBI" id="CHEBI:37565"/>
    </ligand>
</feature>
<dbReference type="NCBIfam" id="NF008931">
    <property type="entry name" value="PRK12288.1"/>
    <property type="match status" value="1"/>
</dbReference>
<dbReference type="PROSITE" id="PS51721">
    <property type="entry name" value="G_CP"/>
    <property type="match status" value="1"/>
</dbReference>
<feature type="binding site" evidence="3">
    <location>
        <begin position="156"/>
        <end position="159"/>
    </location>
    <ligand>
        <name>GTP</name>
        <dbReference type="ChEBI" id="CHEBI:37565"/>
    </ligand>
</feature>
<dbReference type="PANTHER" id="PTHR32120:SF11">
    <property type="entry name" value="SMALL RIBOSOMAL SUBUNIT BIOGENESIS GTPASE RSGA 1, MITOCHONDRIAL-RELATED"/>
    <property type="match status" value="1"/>
</dbReference>
<keyword evidence="2 3" id="KW-0342">GTP-binding</keyword>
<dbReference type="GO" id="GO:0005525">
    <property type="term" value="F:GTP binding"/>
    <property type="evidence" value="ECO:0007669"/>
    <property type="project" value="UniProtKB-UniRule"/>
</dbReference>
<feature type="binding site" evidence="3">
    <location>
        <position position="297"/>
    </location>
    <ligand>
        <name>Zn(2+)</name>
        <dbReference type="ChEBI" id="CHEBI:29105"/>
    </ligand>
</feature>
<dbReference type="PANTHER" id="PTHR32120">
    <property type="entry name" value="SMALL RIBOSOMAL SUBUNIT BIOGENESIS GTPASE RSGA"/>
    <property type="match status" value="1"/>
</dbReference>
<keyword evidence="3" id="KW-0862">Zinc</keyword>
<dbReference type="Pfam" id="PF03193">
    <property type="entry name" value="RsgA_GTPase"/>
    <property type="match status" value="1"/>
</dbReference>
<dbReference type="CDD" id="cd01854">
    <property type="entry name" value="YjeQ_EngC"/>
    <property type="match status" value="1"/>
</dbReference>
<evidence type="ECO:0000313" key="7">
    <source>
        <dbReference type="Proteomes" id="UP000250928"/>
    </source>
</evidence>
<dbReference type="SUPFAM" id="SSF50249">
    <property type="entry name" value="Nucleic acid-binding proteins"/>
    <property type="match status" value="1"/>
</dbReference>
<keyword evidence="3" id="KW-0699">rRNA-binding</keyword>
<keyword evidence="3" id="KW-0963">Cytoplasm</keyword>
<keyword evidence="3" id="KW-0378">Hydrolase</keyword>
<dbReference type="GO" id="GO:0019843">
    <property type="term" value="F:rRNA binding"/>
    <property type="evidence" value="ECO:0007669"/>
    <property type="project" value="UniProtKB-KW"/>
</dbReference>
<feature type="binding site" evidence="3">
    <location>
        <position position="299"/>
    </location>
    <ligand>
        <name>Zn(2+)</name>
        <dbReference type="ChEBI" id="CHEBI:29105"/>
    </ligand>
</feature>
<gene>
    <name evidence="3" type="primary">rsgA</name>
    <name evidence="6" type="ORF">C3L24_02170</name>
</gene>
<dbReference type="GO" id="GO:0046872">
    <property type="term" value="F:metal ion binding"/>
    <property type="evidence" value="ECO:0007669"/>
    <property type="project" value="UniProtKB-KW"/>
</dbReference>
<dbReference type="Proteomes" id="UP000250928">
    <property type="component" value="Unassembled WGS sequence"/>
</dbReference>
<evidence type="ECO:0000259" key="4">
    <source>
        <dbReference type="PROSITE" id="PS50936"/>
    </source>
</evidence>
<feature type="binding site" evidence="3">
    <location>
        <position position="292"/>
    </location>
    <ligand>
        <name>Zn(2+)</name>
        <dbReference type="ChEBI" id="CHEBI:29105"/>
    </ligand>
</feature>
<dbReference type="HAMAP" id="MF_01820">
    <property type="entry name" value="GTPase_RsgA"/>
    <property type="match status" value="1"/>
</dbReference>
<comment type="caution">
    <text evidence="6">The sequence shown here is derived from an EMBL/GenBank/DDBJ whole genome shotgun (WGS) entry which is preliminary data.</text>
</comment>
<dbReference type="GO" id="GO:0005737">
    <property type="term" value="C:cytoplasm"/>
    <property type="evidence" value="ECO:0007669"/>
    <property type="project" value="UniProtKB-SubCell"/>
</dbReference>
<comment type="subcellular location">
    <subcellularLocation>
        <location evidence="3">Cytoplasm</location>
    </subcellularLocation>
</comment>
<dbReference type="Gene3D" id="1.10.40.50">
    <property type="entry name" value="Probable gtpase engc, domain 3"/>
    <property type="match status" value="1"/>
</dbReference>
<comment type="function">
    <text evidence="3">One of several proteins that assist in the late maturation steps of the functional core of the 30S ribosomal subunit. Helps release RbfA from mature subunits. May play a role in the assembly of ribosomal proteins into the subunit. Circularly permuted GTPase that catalyzes slow GTP hydrolysis, GTPase activity is stimulated by the 30S ribosomal subunit.</text>
</comment>
<organism evidence="6 7">
    <name type="scientific">Candidatus Sedimenticola endophacoides</name>
    <dbReference type="NCBI Taxonomy" id="2548426"/>
    <lineage>
        <taxon>Bacteria</taxon>
        <taxon>Pseudomonadati</taxon>
        <taxon>Pseudomonadota</taxon>
        <taxon>Gammaproteobacteria</taxon>
        <taxon>Chromatiales</taxon>
        <taxon>Sedimenticolaceae</taxon>
        <taxon>Sedimenticola</taxon>
    </lineage>
</organism>
<comment type="cofactor">
    <cofactor evidence="3">
        <name>Zn(2+)</name>
        <dbReference type="ChEBI" id="CHEBI:29105"/>
    </cofactor>
    <text evidence="3">Binds 1 zinc ion per subunit.</text>
</comment>
<name>A0A657PPH8_9GAMM</name>
<keyword evidence="3" id="KW-0694">RNA-binding</keyword>
<dbReference type="NCBIfam" id="TIGR00157">
    <property type="entry name" value="ribosome small subunit-dependent GTPase A"/>
    <property type="match status" value="1"/>
</dbReference>
<evidence type="ECO:0000256" key="1">
    <source>
        <dbReference type="ARBA" id="ARBA00022741"/>
    </source>
</evidence>
<proteinExistence type="inferred from homology"/>
<feature type="binding site" evidence="3">
    <location>
        <position position="305"/>
    </location>
    <ligand>
        <name>Zn(2+)</name>
        <dbReference type="ChEBI" id="CHEBI:29105"/>
    </ligand>
</feature>
<dbReference type="Gene3D" id="3.40.50.300">
    <property type="entry name" value="P-loop containing nucleotide triphosphate hydrolases"/>
    <property type="match status" value="1"/>
</dbReference>
<dbReference type="EMBL" id="PQCO01000101">
    <property type="protein sequence ID" value="PUE05010.1"/>
    <property type="molecule type" value="Genomic_DNA"/>
</dbReference>
<keyword evidence="1 3" id="KW-0547">Nucleotide-binding</keyword>
<dbReference type="AlphaFoldDB" id="A0A657PPH8"/>
<evidence type="ECO:0000256" key="2">
    <source>
        <dbReference type="ARBA" id="ARBA00023134"/>
    </source>
</evidence>
<dbReference type="InterPro" id="IPR010914">
    <property type="entry name" value="RsgA_GTPase_dom"/>
</dbReference>
<dbReference type="InterPro" id="IPR030378">
    <property type="entry name" value="G_CP_dom"/>
</dbReference>
<protein>
    <recommendedName>
        <fullName evidence="3">Small ribosomal subunit biogenesis GTPase RsgA</fullName>
        <ecNumber evidence="3">3.6.1.-</ecNumber>
    </recommendedName>
</protein>
<keyword evidence="3" id="KW-0690">Ribosome biogenesis</keyword>
<evidence type="ECO:0000256" key="3">
    <source>
        <dbReference type="HAMAP-Rule" id="MF_01820"/>
    </source>
</evidence>
<comment type="similarity">
    <text evidence="3">Belongs to the TRAFAC class YlqF/YawG GTPase family. RsgA subfamily.</text>
</comment>
<dbReference type="InterPro" id="IPR027417">
    <property type="entry name" value="P-loop_NTPase"/>
</dbReference>
<keyword evidence="3" id="KW-0479">Metal-binding</keyword>
<feature type="domain" description="CP-type G" evidence="5">
    <location>
        <begin position="108"/>
        <end position="268"/>
    </location>
</feature>
<dbReference type="InterPro" id="IPR012340">
    <property type="entry name" value="NA-bd_OB-fold"/>
</dbReference>
<comment type="subunit">
    <text evidence="3">Monomer. Associates with 30S ribosomal subunit, binds 16S rRNA.</text>
</comment>
<dbReference type="GO" id="GO:0003924">
    <property type="term" value="F:GTPase activity"/>
    <property type="evidence" value="ECO:0007669"/>
    <property type="project" value="UniProtKB-UniRule"/>
</dbReference>
<dbReference type="PROSITE" id="PS50936">
    <property type="entry name" value="ENGC_GTPASE"/>
    <property type="match status" value="1"/>
</dbReference>
<sequence>MARRKLTQRQRERIGAIQDRRRRKLQERAEQVLEESDTRAPRPGLVITRHGQNLAVEEQHGGLIHCLFRQNIGHVVCGDRVVWQPTTPGEGVVTAIMERTTALVRPNFSGEEKPLAANISQLVVVLAPEPGPSRYLIDQYLVAAENIGVGAVLALNKRDLLDPQAQRRFLSAFGDYAHIGYPLVQISAREAAGLTPLHQLLHDHTSILVGQSGVGKSSLINALLPDLNLQVGRLSRASRLGRHTTSATSLYHLPGGGRLIDSPGVRSFRFGRITRAQLEAGFREFTPYLGHCRFSDCAHDREPGCALRAALDTGAIHHQRLHNFLHMAEKLLPDR</sequence>
<dbReference type="GO" id="GO:0042274">
    <property type="term" value="P:ribosomal small subunit biogenesis"/>
    <property type="evidence" value="ECO:0007669"/>
    <property type="project" value="UniProtKB-UniRule"/>
</dbReference>
<accession>A0A657PPH8</accession>